<feature type="coiled-coil region" evidence="1">
    <location>
        <begin position="46"/>
        <end position="100"/>
    </location>
</feature>
<keyword evidence="3" id="KW-0472">Membrane</keyword>
<evidence type="ECO:0000256" key="2">
    <source>
        <dbReference type="SAM" id="MobiDB-lite"/>
    </source>
</evidence>
<dbReference type="EMBL" id="CP051180">
    <property type="protein sequence ID" value="QIZ77925.1"/>
    <property type="molecule type" value="Genomic_DNA"/>
</dbReference>
<dbReference type="InterPro" id="IPR007813">
    <property type="entry name" value="PilN"/>
</dbReference>
<proteinExistence type="predicted"/>
<keyword evidence="1" id="KW-0175">Coiled coil</keyword>
<keyword evidence="5" id="KW-1185">Reference proteome</keyword>
<evidence type="ECO:0000313" key="4">
    <source>
        <dbReference type="EMBL" id="QIZ77925.1"/>
    </source>
</evidence>
<sequence length="202" mass="22229">MKTRINLYSATMLPVKPRLTLPLVLGASLLLLVLMLLLGVYHNWQLQQLQQQQQQLTLQKQALTADVAQYSAELAKLTPSLQLQADVAQAQSKLQGLQQIQSLLEHDKFLIEPGFSNLMQDLSKAADKQVWLQEFAVSSGHMRLAGLAQRAAAVPAWIDKLGSQESLRGRALSNLTINGEEGGPVKFEASHQPQALTTKEGQ</sequence>
<dbReference type="RefSeq" id="WP_168661386.1">
    <property type="nucleotide sequence ID" value="NZ_CP051180.1"/>
</dbReference>
<dbReference type="AlphaFoldDB" id="A0A6H1UFP3"/>
<dbReference type="KEGG" id="fes:HER31_14095"/>
<keyword evidence="3" id="KW-1133">Transmembrane helix</keyword>
<gene>
    <name evidence="4" type="ORF">HER31_14095</name>
</gene>
<name>A0A6H1UFP3_9GAMM</name>
<keyword evidence="3" id="KW-0812">Transmembrane</keyword>
<feature type="transmembrane region" description="Helical" evidence="3">
    <location>
        <begin position="21"/>
        <end position="44"/>
    </location>
</feature>
<evidence type="ECO:0000313" key="5">
    <source>
        <dbReference type="Proteomes" id="UP000501602"/>
    </source>
</evidence>
<feature type="compositionally biased region" description="Polar residues" evidence="2">
    <location>
        <begin position="191"/>
        <end position="202"/>
    </location>
</feature>
<reference evidence="4 5" key="1">
    <citation type="submission" date="2020-04" db="EMBL/GenBank/DDBJ databases">
        <title>Ferrimonas sp. S7 isolated from sea water.</title>
        <authorList>
            <person name="Bae S.S."/>
            <person name="Baek K."/>
        </authorList>
    </citation>
    <scope>NUCLEOTIDE SEQUENCE [LARGE SCALE GENOMIC DNA]</scope>
    <source>
        <strain evidence="4 5">S7</strain>
    </source>
</reference>
<evidence type="ECO:0000256" key="3">
    <source>
        <dbReference type="SAM" id="Phobius"/>
    </source>
</evidence>
<accession>A0A6H1UFP3</accession>
<evidence type="ECO:0000256" key="1">
    <source>
        <dbReference type="SAM" id="Coils"/>
    </source>
</evidence>
<dbReference type="Pfam" id="PF05137">
    <property type="entry name" value="PilN"/>
    <property type="match status" value="1"/>
</dbReference>
<protein>
    <submittedName>
        <fullName evidence="4">PilN domain-containing protein</fullName>
    </submittedName>
</protein>
<feature type="region of interest" description="Disordered" evidence="2">
    <location>
        <begin position="182"/>
        <end position="202"/>
    </location>
</feature>
<organism evidence="4 5">
    <name type="scientific">Ferrimonas lipolytica</name>
    <dbReference type="NCBI Taxonomy" id="2724191"/>
    <lineage>
        <taxon>Bacteria</taxon>
        <taxon>Pseudomonadati</taxon>
        <taxon>Pseudomonadota</taxon>
        <taxon>Gammaproteobacteria</taxon>
        <taxon>Alteromonadales</taxon>
        <taxon>Ferrimonadaceae</taxon>
        <taxon>Ferrimonas</taxon>
    </lineage>
</organism>
<dbReference type="Proteomes" id="UP000501602">
    <property type="component" value="Chromosome"/>
</dbReference>